<dbReference type="EMBL" id="AEJB01000361">
    <property type="protein sequence ID" value="ELP66129.1"/>
    <property type="molecule type" value="Genomic_DNA"/>
</dbReference>
<evidence type="ECO:0000313" key="4">
    <source>
        <dbReference type="EMBL" id="ELP66129.1"/>
    </source>
</evidence>
<dbReference type="RefSeq" id="WP_006379064.1">
    <property type="nucleotide sequence ID" value="NZ_AEJB01000361.1"/>
</dbReference>
<dbReference type="GO" id="GO:0016874">
    <property type="term" value="F:ligase activity"/>
    <property type="evidence" value="ECO:0007669"/>
    <property type="project" value="UniProtKB-KW"/>
</dbReference>
<evidence type="ECO:0000256" key="2">
    <source>
        <dbReference type="ARBA" id="ARBA00022741"/>
    </source>
</evidence>
<comment type="caution">
    <text evidence="4">The sequence shown here is derived from an EMBL/GenBank/DDBJ whole genome shotgun (WGS) entry which is preliminary data.</text>
</comment>
<dbReference type="PANTHER" id="PTHR43585">
    <property type="entry name" value="FUMIPYRROLE BIOSYNTHESIS PROTEIN C"/>
    <property type="match status" value="1"/>
</dbReference>
<organism evidence="4 5">
    <name type="scientific">Streptomyces turgidiscabies (strain Car8)</name>
    <dbReference type="NCBI Taxonomy" id="698760"/>
    <lineage>
        <taxon>Bacteria</taxon>
        <taxon>Bacillati</taxon>
        <taxon>Actinomycetota</taxon>
        <taxon>Actinomycetes</taxon>
        <taxon>Kitasatosporales</taxon>
        <taxon>Streptomycetaceae</taxon>
        <taxon>Streptomyces</taxon>
    </lineage>
</organism>
<keyword evidence="1" id="KW-0436">Ligase</keyword>
<dbReference type="Proteomes" id="UP000010931">
    <property type="component" value="Unassembled WGS sequence"/>
</dbReference>
<keyword evidence="5" id="KW-1185">Reference proteome</keyword>
<gene>
    <name evidence="4" type="ORF">STRTUCAR8_01835</name>
</gene>
<name>L7F4U3_STRT8</name>
<proteinExistence type="predicted"/>
<dbReference type="GeneID" id="97407231"/>
<keyword evidence="3 4" id="KW-0067">ATP-binding</keyword>
<dbReference type="Gene3D" id="3.30.470.20">
    <property type="entry name" value="ATP-grasp fold, B domain"/>
    <property type="match status" value="1"/>
</dbReference>
<accession>L7F4U3</accession>
<dbReference type="PANTHER" id="PTHR43585:SF2">
    <property type="entry name" value="ATP-GRASP ENZYME FSQD"/>
    <property type="match status" value="1"/>
</dbReference>
<dbReference type="InterPro" id="IPR052032">
    <property type="entry name" value="ATP-dep_AA_Ligase"/>
</dbReference>
<dbReference type="STRING" id="85558.T45_09148"/>
<dbReference type="PATRIC" id="fig|698760.3.peg.5371"/>
<dbReference type="AlphaFoldDB" id="L7F4U3"/>
<sequence length="415" mass="44730">MALAAPLHAAAAPAYRTGTAAVIAPADAGDRYVPALARHGWNSVAVTEPAHHPDDNTGYFRHVTHRTSLRRTAAHLDRLGVQAVLAGSPAGTELADLLAARLHLPGNALDTADIRRDAGLTSAALLDAGITAPRSIRTARLSNALEWATYTQKAELVLQHPDPTHPHPSSVCRTEDDIRFAWHRLHHSSTQPLVLREHLAGTHYRIHTLTSPGPDGSTDHSITAIWSETRTADQQVCRADLLSRHGLLARALALYTMRALTALGVRYGPAHATVTFIPDRGPALLSLRTDPYADFATDVLRQATGHDPIRDTALLLTTGSRPAARHRPHAHVTKIALLPRHDGALDHALLRTITALPTVAATTELTADTPVRADETTGWLLLVADDSRAINQDHQVIRAAENLGLYGRPVCTRPS</sequence>
<keyword evidence="2" id="KW-0547">Nucleotide-binding</keyword>
<dbReference type="GO" id="GO:0005524">
    <property type="term" value="F:ATP binding"/>
    <property type="evidence" value="ECO:0007669"/>
    <property type="project" value="UniProtKB-KW"/>
</dbReference>
<evidence type="ECO:0000256" key="1">
    <source>
        <dbReference type="ARBA" id="ARBA00022598"/>
    </source>
</evidence>
<evidence type="ECO:0000256" key="3">
    <source>
        <dbReference type="ARBA" id="ARBA00022840"/>
    </source>
</evidence>
<protein>
    <submittedName>
        <fullName evidence="4">Glutathione synthetase ATP-binding domain protein</fullName>
    </submittedName>
</protein>
<evidence type="ECO:0000313" key="5">
    <source>
        <dbReference type="Proteomes" id="UP000010931"/>
    </source>
</evidence>
<reference evidence="4 5" key="1">
    <citation type="journal article" date="2011" name="Plasmid">
        <title>Streptomyces turgidiscabies Car8 contains a modular pathogenicity island that shares virulence genes with other actinobacterial plant pathogens.</title>
        <authorList>
            <person name="Huguet-Tapia J.C."/>
            <person name="Badger J.H."/>
            <person name="Loria R."/>
            <person name="Pettis G.S."/>
        </authorList>
    </citation>
    <scope>NUCLEOTIDE SEQUENCE [LARGE SCALE GENOMIC DNA]</scope>
    <source>
        <strain evidence="4 5">Car8</strain>
    </source>
</reference>